<dbReference type="InterPro" id="IPR000210">
    <property type="entry name" value="BTB/POZ_dom"/>
</dbReference>
<reference evidence="2 3" key="1">
    <citation type="submission" date="2017-12" db="EMBL/GenBank/DDBJ databases">
        <title>Comparative genomics of Botrytis spp.</title>
        <authorList>
            <person name="Valero-Jimenez C.A."/>
            <person name="Tapia P."/>
            <person name="Veloso J."/>
            <person name="Silva-Moreno E."/>
            <person name="Staats M."/>
            <person name="Valdes J.H."/>
            <person name="Van Kan J.A.L."/>
        </authorList>
    </citation>
    <scope>NUCLEOTIDE SEQUENCE [LARGE SCALE GENOMIC DNA]</scope>
    <source>
        <strain evidence="2 3">Bp0003</strain>
    </source>
</reference>
<evidence type="ECO:0000313" key="2">
    <source>
        <dbReference type="EMBL" id="TGO22949.1"/>
    </source>
</evidence>
<protein>
    <recommendedName>
        <fullName evidence="1">BTB domain-containing protein</fullName>
    </recommendedName>
</protein>
<evidence type="ECO:0000313" key="3">
    <source>
        <dbReference type="Proteomes" id="UP000297910"/>
    </source>
</evidence>
<accession>A0A4Z1FIM4</accession>
<proteinExistence type="predicted"/>
<sequence>MEIMSSCVYEHASSGIVTVIVGPEGRPFFFHESLLYQKSPWFRSQFENQMTEDHNYDSAIELPPIESSFQDFQQTQRKVIYRYEDEIHTFNQFFNWIYGSIHPLPRRDPENYSSSTHISEWVILHQLAIEMGVLDLAHKALSEYVLCRDSSRTGYWMPLPAEIQFIYQNFATTYDLRSLIVLKMRCLYFSTGLEGLQREQSDICSCHSDFHTDVVLELQRHSEQMTQCNYKDCSIHNPHNTTANNLEISTTNHFQDPDSPLEVESPPLPSSEYLDDISALDLDSSPPYLSDCDTISTEEEDANSEQARSEAMAEYHEIRDTLMSFDGGSGRSILN</sequence>
<dbReference type="AlphaFoldDB" id="A0A4Z1FIM4"/>
<dbReference type="Gene3D" id="3.30.710.10">
    <property type="entry name" value="Potassium Channel Kv1.1, Chain A"/>
    <property type="match status" value="1"/>
</dbReference>
<dbReference type="CDD" id="cd18186">
    <property type="entry name" value="BTB_POZ_ZBTB_KLHL-like"/>
    <property type="match status" value="1"/>
</dbReference>
<comment type="caution">
    <text evidence="2">The sequence shown here is derived from an EMBL/GenBank/DDBJ whole genome shotgun (WGS) entry which is preliminary data.</text>
</comment>
<feature type="domain" description="BTB" evidence="1">
    <location>
        <begin position="17"/>
        <end position="106"/>
    </location>
</feature>
<organism evidence="2 3">
    <name type="scientific">Botrytis paeoniae</name>
    <dbReference type="NCBI Taxonomy" id="278948"/>
    <lineage>
        <taxon>Eukaryota</taxon>
        <taxon>Fungi</taxon>
        <taxon>Dikarya</taxon>
        <taxon>Ascomycota</taxon>
        <taxon>Pezizomycotina</taxon>
        <taxon>Leotiomycetes</taxon>
        <taxon>Helotiales</taxon>
        <taxon>Sclerotiniaceae</taxon>
        <taxon>Botrytis</taxon>
    </lineage>
</organism>
<keyword evidence="3" id="KW-1185">Reference proteome</keyword>
<dbReference type="InterPro" id="IPR011333">
    <property type="entry name" value="SKP1/BTB/POZ_sf"/>
</dbReference>
<dbReference type="PROSITE" id="PS50097">
    <property type="entry name" value="BTB"/>
    <property type="match status" value="1"/>
</dbReference>
<dbReference type="Proteomes" id="UP000297910">
    <property type="component" value="Unassembled WGS sequence"/>
</dbReference>
<evidence type="ECO:0000259" key="1">
    <source>
        <dbReference type="PROSITE" id="PS50097"/>
    </source>
</evidence>
<name>A0A4Z1FIM4_9HELO</name>
<gene>
    <name evidence="2" type="ORF">BPAE_0149g00120</name>
</gene>
<dbReference type="EMBL" id="PQXI01000149">
    <property type="protein sequence ID" value="TGO22949.1"/>
    <property type="molecule type" value="Genomic_DNA"/>
</dbReference>